<sequence>MEVREVLLKLRSNQNLTQDQMAERLHVTRQAVSRWETGETQPNTEMLKVISREFDVSINTLLGAPRQLFCQCCGMPLSEDSMISREPSGEFNEDYCKWCYTDGKFVYNDKSVLLDFLLSHMPNPDNTPDAERRAFFDKHLSQLKHWKQA</sequence>
<reference evidence="3 4" key="1">
    <citation type="submission" date="2017-08" db="EMBL/GenBank/DDBJ databases">
        <authorList>
            <person name="de Groot N.N."/>
        </authorList>
    </citation>
    <scope>NUCLEOTIDE SEQUENCE [LARGE SCALE GENOMIC DNA]</scope>
    <source>
        <strain evidence="3 4">HM2</strain>
    </source>
</reference>
<protein>
    <submittedName>
        <fullName evidence="3">Predicted transcriptional regulators</fullName>
    </submittedName>
</protein>
<evidence type="ECO:0000313" key="3">
    <source>
        <dbReference type="EMBL" id="SUQ24929.1"/>
    </source>
</evidence>
<dbReference type="PANTHER" id="PTHR46558">
    <property type="entry name" value="TRACRIPTIONAL REGULATORY PROTEIN-RELATED-RELATED"/>
    <property type="match status" value="1"/>
</dbReference>
<dbReference type="EMBL" id="UHJL01000003">
    <property type="protein sequence ID" value="SUQ24929.1"/>
    <property type="molecule type" value="Genomic_DNA"/>
</dbReference>
<accession>A0A380S6T2</accession>
<dbReference type="PANTHER" id="PTHR46558:SF11">
    <property type="entry name" value="HTH-TYPE TRANSCRIPTIONAL REGULATOR XRE"/>
    <property type="match status" value="1"/>
</dbReference>
<dbReference type="CDD" id="cd00093">
    <property type="entry name" value="HTH_XRE"/>
    <property type="match status" value="1"/>
</dbReference>
<feature type="domain" description="HTH cro/C1-type" evidence="2">
    <location>
        <begin position="7"/>
        <end position="61"/>
    </location>
</feature>
<dbReference type="Pfam" id="PF12674">
    <property type="entry name" value="Zn_ribbon_2"/>
    <property type="match status" value="1"/>
</dbReference>
<dbReference type="Pfam" id="PF01381">
    <property type="entry name" value="HTH_3"/>
    <property type="match status" value="1"/>
</dbReference>
<dbReference type="GO" id="GO:0003677">
    <property type="term" value="F:DNA binding"/>
    <property type="evidence" value="ECO:0007669"/>
    <property type="project" value="UniProtKB-KW"/>
</dbReference>
<evidence type="ECO:0000313" key="4">
    <source>
        <dbReference type="Proteomes" id="UP000255423"/>
    </source>
</evidence>
<dbReference type="PROSITE" id="PS50943">
    <property type="entry name" value="HTH_CROC1"/>
    <property type="match status" value="1"/>
</dbReference>
<dbReference type="SMART" id="SM00530">
    <property type="entry name" value="HTH_XRE"/>
    <property type="match status" value="1"/>
</dbReference>
<dbReference type="Gene3D" id="1.10.260.40">
    <property type="entry name" value="lambda repressor-like DNA-binding domains"/>
    <property type="match status" value="1"/>
</dbReference>
<proteinExistence type="predicted"/>
<dbReference type="RefSeq" id="WP_073423736.1">
    <property type="nucleotide sequence ID" value="NZ_CACZHM010000007.1"/>
</dbReference>
<name>A0A380S6T2_FIBSU</name>
<dbReference type="SUPFAM" id="SSF47413">
    <property type="entry name" value="lambda repressor-like DNA-binding domains"/>
    <property type="match status" value="1"/>
</dbReference>
<evidence type="ECO:0000259" key="2">
    <source>
        <dbReference type="PROSITE" id="PS50943"/>
    </source>
</evidence>
<keyword evidence="1" id="KW-0238">DNA-binding</keyword>
<dbReference type="InterPro" id="IPR025868">
    <property type="entry name" value="Zn_ribbon_dom_put"/>
</dbReference>
<evidence type="ECO:0000256" key="1">
    <source>
        <dbReference type="ARBA" id="ARBA00023125"/>
    </source>
</evidence>
<dbReference type="AlphaFoldDB" id="A0A380S6T2"/>
<dbReference type="InterPro" id="IPR010982">
    <property type="entry name" value="Lambda_DNA-bd_dom_sf"/>
</dbReference>
<organism evidence="3 4">
    <name type="scientific">Fibrobacter succinogenes</name>
    <name type="common">Bacteroides succinogenes</name>
    <dbReference type="NCBI Taxonomy" id="833"/>
    <lineage>
        <taxon>Bacteria</taxon>
        <taxon>Pseudomonadati</taxon>
        <taxon>Fibrobacterota</taxon>
        <taxon>Fibrobacteria</taxon>
        <taxon>Fibrobacterales</taxon>
        <taxon>Fibrobacteraceae</taxon>
        <taxon>Fibrobacter</taxon>
    </lineage>
</organism>
<dbReference type="InterPro" id="IPR001387">
    <property type="entry name" value="Cro/C1-type_HTH"/>
</dbReference>
<dbReference type="Proteomes" id="UP000255423">
    <property type="component" value="Unassembled WGS sequence"/>
</dbReference>
<gene>
    <name evidence="3" type="ORF">SAMN05661053_2343</name>
</gene>